<evidence type="ECO:0000313" key="1">
    <source>
        <dbReference type="EMBL" id="RGV30439.1"/>
    </source>
</evidence>
<accession>A0A412WTF9</accession>
<comment type="caution">
    <text evidence="1">The sequence shown here is derived from an EMBL/GenBank/DDBJ whole genome shotgun (WGS) entry which is preliminary data.</text>
</comment>
<proteinExistence type="predicted"/>
<name>A0A412WTF9_9BACT</name>
<dbReference type="AlphaFoldDB" id="A0A412WTF9"/>
<evidence type="ECO:0000313" key="2">
    <source>
        <dbReference type="Proteomes" id="UP000283589"/>
    </source>
</evidence>
<reference evidence="1 2" key="1">
    <citation type="submission" date="2018-08" db="EMBL/GenBank/DDBJ databases">
        <title>A genome reference for cultivated species of the human gut microbiota.</title>
        <authorList>
            <person name="Zou Y."/>
            <person name="Xue W."/>
            <person name="Luo G."/>
        </authorList>
    </citation>
    <scope>NUCLEOTIDE SEQUENCE [LARGE SCALE GENOMIC DNA]</scope>
    <source>
        <strain evidence="1 2">AF14-49</strain>
    </source>
</reference>
<protein>
    <submittedName>
        <fullName evidence="1">LPXTG cell wall anchor domain-containing protein</fullName>
    </submittedName>
</protein>
<dbReference type="Proteomes" id="UP000283589">
    <property type="component" value="Unassembled WGS sequence"/>
</dbReference>
<gene>
    <name evidence="1" type="ORF">DWW18_20605</name>
</gene>
<organism evidence="1 2">
    <name type="scientific">Butyricimonas virosa</name>
    <dbReference type="NCBI Taxonomy" id="544645"/>
    <lineage>
        <taxon>Bacteria</taxon>
        <taxon>Pseudomonadati</taxon>
        <taxon>Bacteroidota</taxon>
        <taxon>Bacteroidia</taxon>
        <taxon>Bacteroidales</taxon>
        <taxon>Odoribacteraceae</taxon>
        <taxon>Butyricimonas</taxon>
    </lineage>
</organism>
<sequence length="41" mass="5097">MLCYTMVGIVLFILIWLLFRKRRKIRCGQPLTRRMSNEFHR</sequence>
<dbReference type="EMBL" id="QRZA01000058">
    <property type="protein sequence ID" value="RGV30439.1"/>
    <property type="molecule type" value="Genomic_DNA"/>
</dbReference>
<dbReference type="NCBIfam" id="TIGR01167">
    <property type="entry name" value="LPXTG_anchor"/>
    <property type="match status" value="1"/>
</dbReference>